<name>A0ABY6G2L8_9MICO</name>
<gene>
    <name evidence="2" type="ORF">BRM3_01025</name>
</gene>
<feature type="region of interest" description="Disordered" evidence="1">
    <location>
        <begin position="1"/>
        <end position="102"/>
    </location>
</feature>
<keyword evidence="3" id="KW-1185">Reference proteome</keyword>
<feature type="compositionally biased region" description="Low complexity" evidence="1">
    <location>
        <begin position="43"/>
        <end position="58"/>
    </location>
</feature>
<evidence type="ECO:0000256" key="1">
    <source>
        <dbReference type="SAM" id="MobiDB-lite"/>
    </source>
</evidence>
<dbReference type="Proteomes" id="UP001164305">
    <property type="component" value="Chromosome"/>
</dbReference>
<dbReference type="RefSeq" id="WP_263594260.1">
    <property type="nucleotide sequence ID" value="NZ_CP107020.1"/>
</dbReference>
<protein>
    <submittedName>
        <fullName evidence="2">Uncharacterized protein</fullName>
    </submittedName>
</protein>
<reference evidence="2" key="1">
    <citation type="submission" date="2022-10" db="EMBL/GenBank/DDBJ databases">
        <title>Whole-Genome Sequencing of Brachybacterium huguangmaarense BRM-3, Isolated from Betula schmidtii.</title>
        <authorList>
            <person name="Haam D."/>
        </authorList>
    </citation>
    <scope>NUCLEOTIDE SEQUENCE</scope>
    <source>
        <strain evidence="2">BRM-3</strain>
    </source>
</reference>
<sequence>MTGATTGTAAGAEHGAAGTDSADAAAGVGGAAAPMGGAGPVGEAGAVGAAGVPAGTSPRTHGAAGPGEPDRTSVSARPATAQDAEAASEGLPDLLPDRWRPGNNRRSFVAESGGTVLGHCRGIDNDFHPASRSLVLETVPGFDDDLRCRVEDALLGAQIAVSTVPLRMKVYASDAAGRALAARHRAVAIQACPPWRYRVGPELRQWAAAHRHADDAESGALGAGRGGAAEPDVPCPVRPADVEELRDLEVAHYTAQHARWSPAAAPEVLRDELGEAYNGPAGTLGLDVERSVVLRRGGRLVAAGVVWPSEEHVTGPGAEVSLLSDPAEGPTARADKEACLAAVLDRCQDGDVLCLDSHLTERTEIAMMREVPGLDPAAGDGWMVILDVPVGRERRPWTLPAALVPDEASWIREFIPGASDSGSS</sequence>
<organism evidence="2 3">
    <name type="scientific">Brachybacterium huguangmaarense</name>
    <dbReference type="NCBI Taxonomy" id="1652028"/>
    <lineage>
        <taxon>Bacteria</taxon>
        <taxon>Bacillati</taxon>
        <taxon>Actinomycetota</taxon>
        <taxon>Actinomycetes</taxon>
        <taxon>Micrococcales</taxon>
        <taxon>Dermabacteraceae</taxon>
        <taxon>Brachybacterium</taxon>
    </lineage>
</organism>
<feature type="compositionally biased region" description="Low complexity" evidence="1">
    <location>
        <begin position="1"/>
        <end position="35"/>
    </location>
</feature>
<evidence type="ECO:0000313" key="3">
    <source>
        <dbReference type="Proteomes" id="UP001164305"/>
    </source>
</evidence>
<dbReference type="EMBL" id="CP107020">
    <property type="protein sequence ID" value="UYG17051.1"/>
    <property type="molecule type" value="Genomic_DNA"/>
</dbReference>
<accession>A0ABY6G2L8</accession>
<evidence type="ECO:0000313" key="2">
    <source>
        <dbReference type="EMBL" id="UYG17051.1"/>
    </source>
</evidence>
<proteinExistence type="predicted"/>